<evidence type="ECO:0000256" key="2">
    <source>
        <dbReference type="SAM" id="SignalP"/>
    </source>
</evidence>
<dbReference type="Gene3D" id="1.10.238.10">
    <property type="entry name" value="EF-hand"/>
    <property type="match status" value="1"/>
</dbReference>
<feature type="region of interest" description="Disordered" evidence="1">
    <location>
        <begin position="148"/>
        <end position="180"/>
    </location>
</feature>
<evidence type="ECO:0000313" key="3">
    <source>
        <dbReference type="EMBL" id="GGB56063.1"/>
    </source>
</evidence>
<feature type="signal peptide" evidence="2">
    <location>
        <begin position="1"/>
        <end position="19"/>
    </location>
</feature>
<dbReference type="Proteomes" id="UP000628854">
    <property type="component" value="Unassembled WGS sequence"/>
</dbReference>
<feature type="compositionally biased region" description="Gly residues" evidence="1">
    <location>
        <begin position="27"/>
        <end position="37"/>
    </location>
</feature>
<gene>
    <name evidence="3" type="ORF">GCM10011503_00470</name>
</gene>
<dbReference type="RefSeq" id="WP_084394146.1">
    <property type="nucleotide sequence ID" value="NZ_BMKF01000001.1"/>
</dbReference>
<evidence type="ECO:0000313" key="4">
    <source>
        <dbReference type="Proteomes" id="UP000628854"/>
    </source>
</evidence>
<proteinExistence type="predicted"/>
<evidence type="ECO:0000256" key="1">
    <source>
        <dbReference type="SAM" id="MobiDB-lite"/>
    </source>
</evidence>
<comment type="caution">
    <text evidence="3">The sequence shown here is derived from an EMBL/GenBank/DDBJ whole genome shotgun (WGS) entry which is preliminary data.</text>
</comment>
<keyword evidence="4" id="KW-1185">Reference proteome</keyword>
<feature type="compositionally biased region" description="Gly residues" evidence="1">
    <location>
        <begin position="161"/>
        <end position="174"/>
    </location>
</feature>
<feature type="chain" id="PRO_5047006544" description="EF-hand domain-containing protein" evidence="2">
    <location>
        <begin position="20"/>
        <end position="180"/>
    </location>
</feature>
<accession>A0ABQ1J125</accession>
<reference evidence="4" key="1">
    <citation type="journal article" date="2019" name="Int. J. Syst. Evol. Microbiol.">
        <title>The Global Catalogue of Microorganisms (GCM) 10K type strain sequencing project: providing services to taxonomists for standard genome sequencing and annotation.</title>
        <authorList>
            <consortium name="The Broad Institute Genomics Platform"/>
            <consortium name="The Broad Institute Genome Sequencing Center for Infectious Disease"/>
            <person name="Wu L."/>
            <person name="Ma J."/>
        </authorList>
    </citation>
    <scope>NUCLEOTIDE SEQUENCE [LARGE SCALE GENOMIC DNA]</scope>
    <source>
        <strain evidence="4">CGMCC 1.15928</strain>
    </source>
</reference>
<protein>
    <recommendedName>
        <fullName evidence="5">EF-hand domain-containing protein</fullName>
    </recommendedName>
</protein>
<dbReference type="PROSITE" id="PS51257">
    <property type="entry name" value="PROKAR_LIPOPROTEIN"/>
    <property type="match status" value="1"/>
</dbReference>
<sequence>MRFLLPAISILAFTLTACSSGPPKRGGPPGADSGGPRGASAMNGPVARPVALLFAGTDTNGDMVVSLAEANAALAAEWATLSDGEDDVSVLRLSDWLLKALGSPDAQPSTVAFDTNFDGQVTREEFEIRLGAEFDKLDASKDRTLQRSELVFDVPNASSRDGGGFGNRGSGGPPRGERPR</sequence>
<keyword evidence="2" id="KW-0732">Signal</keyword>
<organism evidence="3 4">
    <name type="scientific">Henriciella pelagia</name>
    <dbReference type="NCBI Taxonomy" id="1977912"/>
    <lineage>
        <taxon>Bacteria</taxon>
        <taxon>Pseudomonadati</taxon>
        <taxon>Pseudomonadota</taxon>
        <taxon>Alphaproteobacteria</taxon>
        <taxon>Hyphomonadales</taxon>
        <taxon>Hyphomonadaceae</taxon>
        <taxon>Henriciella</taxon>
    </lineage>
</organism>
<dbReference type="EMBL" id="BMKF01000001">
    <property type="protein sequence ID" value="GGB56063.1"/>
    <property type="molecule type" value="Genomic_DNA"/>
</dbReference>
<name>A0ABQ1J125_9PROT</name>
<feature type="region of interest" description="Disordered" evidence="1">
    <location>
        <begin position="21"/>
        <end position="42"/>
    </location>
</feature>
<dbReference type="InterPro" id="IPR011992">
    <property type="entry name" value="EF-hand-dom_pair"/>
</dbReference>
<evidence type="ECO:0008006" key="5">
    <source>
        <dbReference type="Google" id="ProtNLM"/>
    </source>
</evidence>
<dbReference type="SUPFAM" id="SSF47473">
    <property type="entry name" value="EF-hand"/>
    <property type="match status" value="1"/>
</dbReference>